<dbReference type="PANTHER" id="PTHR31157:SF1">
    <property type="entry name" value="SCP DOMAIN-CONTAINING PROTEIN"/>
    <property type="match status" value="1"/>
</dbReference>
<dbReference type="AlphaFoldDB" id="A0A1R1LJD2"/>
<dbReference type="Proteomes" id="UP000187085">
    <property type="component" value="Unassembled WGS sequence"/>
</dbReference>
<dbReference type="InterPro" id="IPR014044">
    <property type="entry name" value="CAP_dom"/>
</dbReference>
<evidence type="ECO:0000313" key="3">
    <source>
        <dbReference type="EMBL" id="OMH27620.1"/>
    </source>
</evidence>
<dbReference type="InterPro" id="IPR028994">
    <property type="entry name" value="Integrin_alpha_N"/>
</dbReference>
<protein>
    <recommendedName>
        <fullName evidence="2">SCP domain-containing protein</fullName>
    </recommendedName>
</protein>
<keyword evidence="1" id="KW-0732">Signal</keyword>
<dbReference type="CDD" id="cd05379">
    <property type="entry name" value="CAP_bacterial"/>
    <property type="match status" value="1"/>
</dbReference>
<dbReference type="SUPFAM" id="SSF55797">
    <property type="entry name" value="PR-1-like"/>
    <property type="match status" value="1"/>
</dbReference>
<sequence length="463" mass="49229">MPRRFLACLLACLFSITAVTVAAPTATAAPGSVPTTVSNIVRDSNLTQVRELLNGINAYRAQKGLRPVKYSPTVSAMSQEWSDRIAANETPFNHRPNFWLDPRVGSPQAANEIIAVDWSRNVANLIAWWKTSPAHNAALLRPEFNVIGVGVTFTDGNWQTTPNRFSMFGVVNLFKYDPVPANATSTVISTPSSRPAPTPAPAGICPAGVAGRATTTPPAAASIGSAADVLAVDSAGTLWDYPATGRGELAPRRSLLTGFGGAKEAFAADWNQDGVVDVVTIWKSGLLTLNRGLPTGGFGGAVRIGAGWQSMTATVGNWCSGERFPGIVAYRPNGQMLYYRNPVGSTANNGIPIGSGWQGLKFSMADIDGNGAADLAVRRPDGTMLLYRSDGRGRFLSEPRRQLGWGWNAVKSTRTLYGYEGAGSTGLVAKWYNGVLTYYRIAGGGVGARTTEGQGWNPYLLLK</sequence>
<dbReference type="Pfam" id="PF00188">
    <property type="entry name" value="CAP"/>
    <property type="match status" value="1"/>
</dbReference>
<accession>A0A1R1LJD2</accession>
<dbReference type="InterPro" id="IPR035940">
    <property type="entry name" value="CAP_sf"/>
</dbReference>
<organism evidence="3 4">
    <name type="scientific">Tersicoccus phoenicis</name>
    <dbReference type="NCBI Taxonomy" id="554083"/>
    <lineage>
        <taxon>Bacteria</taxon>
        <taxon>Bacillati</taxon>
        <taxon>Actinomycetota</taxon>
        <taxon>Actinomycetes</taxon>
        <taxon>Micrococcales</taxon>
        <taxon>Micrococcaceae</taxon>
        <taxon>Tersicoccus</taxon>
    </lineage>
</organism>
<dbReference type="STRING" id="554083.BKD30_02925"/>
<dbReference type="SUPFAM" id="SSF69318">
    <property type="entry name" value="Integrin alpha N-terminal domain"/>
    <property type="match status" value="1"/>
</dbReference>
<evidence type="ECO:0000313" key="4">
    <source>
        <dbReference type="Proteomes" id="UP000187085"/>
    </source>
</evidence>
<dbReference type="OrthoDB" id="8611574at2"/>
<proteinExistence type="predicted"/>
<feature type="signal peptide" evidence="1">
    <location>
        <begin position="1"/>
        <end position="22"/>
    </location>
</feature>
<evidence type="ECO:0000256" key="1">
    <source>
        <dbReference type="SAM" id="SignalP"/>
    </source>
</evidence>
<gene>
    <name evidence="3" type="ORF">BKD30_02925</name>
</gene>
<reference evidence="3 4" key="1">
    <citation type="submission" date="2016-12" db="EMBL/GenBank/DDBJ databases">
        <title>Draft genome of Tersicoccus phoenicis 1P05MA.</title>
        <authorList>
            <person name="Nakajima Y."/>
            <person name="Yoshizawa S."/>
            <person name="Nakamura K."/>
            <person name="Ogura Y."/>
            <person name="Hayashi T."/>
            <person name="Kogure K."/>
        </authorList>
    </citation>
    <scope>NUCLEOTIDE SEQUENCE [LARGE SCALE GENOMIC DNA]</scope>
    <source>
        <strain evidence="3 4">1p05MA</strain>
    </source>
</reference>
<dbReference type="EMBL" id="MRDE01000016">
    <property type="protein sequence ID" value="OMH27620.1"/>
    <property type="molecule type" value="Genomic_DNA"/>
</dbReference>
<feature type="chain" id="PRO_5038719406" description="SCP domain-containing protein" evidence="1">
    <location>
        <begin position="23"/>
        <end position="463"/>
    </location>
</feature>
<name>A0A1R1LJD2_9MICC</name>
<dbReference type="RefSeq" id="WP_076701728.1">
    <property type="nucleotide sequence ID" value="NZ_MRDE01000016.1"/>
</dbReference>
<feature type="domain" description="SCP" evidence="2">
    <location>
        <begin position="53"/>
        <end position="159"/>
    </location>
</feature>
<dbReference type="PANTHER" id="PTHR31157">
    <property type="entry name" value="SCP DOMAIN-CONTAINING PROTEIN"/>
    <property type="match status" value="1"/>
</dbReference>
<comment type="caution">
    <text evidence="3">The sequence shown here is derived from an EMBL/GenBank/DDBJ whole genome shotgun (WGS) entry which is preliminary data.</text>
</comment>
<dbReference type="Gene3D" id="3.40.33.10">
    <property type="entry name" value="CAP"/>
    <property type="match status" value="1"/>
</dbReference>
<keyword evidence="4" id="KW-1185">Reference proteome</keyword>
<evidence type="ECO:0000259" key="2">
    <source>
        <dbReference type="Pfam" id="PF00188"/>
    </source>
</evidence>